<evidence type="ECO:0000256" key="5">
    <source>
        <dbReference type="ARBA" id="ARBA00023136"/>
    </source>
</evidence>
<dbReference type="GO" id="GO:0005886">
    <property type="term" value="C:plasma membrane"/>
    <property type="evidence" value="ECO:0007669"/>
    <property type="project" value="UniProtKB-SubCell"/>
</dbReference>
<feature type="transmembrane region" description="Helical" evidence="6">
    <location>
        <begin position="176"/>
        <end position="201"/>
    </location>
</feature>
<evidence type="ECO:0000256" key="4">
    <source>
        <dbReference type="ARBA" id="ARBA00022989"/>
    </source>
</evidence>
<dbReference type="Pfam" id="PF08395">
    <property type="entry name" value="7tm_7"/>
    <property type="match status" value="1"/>
</dbReference>
<dbReference type="Proteomes" id="UP001200034">
    <property type="component" value="Unassembled WGS sequence"/>
</dbReference>
<evidence type="ECO:0000256" key="3">
    <source>
        <dbReference type="ARBA" id="ARBA00022692"/>
    </source>
</evidence>
<feature type="transmembrane region" description="Helical" evidence="6">
    <location>
        <begin position="75"/>
        <end position="93"/>
    </location>
</feature>
<evidence type="ECO:0000313" key="8">
    <source>
        <dbReference type="Proteomes" id="UP001200034"/>
    </source>
</evidence>
<feature type="transmembrane region" description="Helical" evidence="6">
    <location>
        <begin position="12"/>
        <end position="33"/>
    </location>
</feature>
<evidence type="ECO:0000256" key="1">
    <source>
        <dbReference type="ARBA" id="ARBA00004651"/>
    </source>
</evidence>
<keyword evidence="4 6" id="KW-1133">Transmembrane helix</keyword>
<evidence type="ECO:0000256" key="2">
    <source>
        <dbReference type="ARBA" id="ARBA00022475"/>
    </source>
</evidence>
<comment type="similarity">
    <text evidence="6">Belongs to the insect chemoreceptor superfamily. Gustatory receptor (GR) family.</text>
</comment>
<comment type="caution">
    <text evidence="6">Lacks conserved residue(s) required for the propagation of feature annotation.</text>
</comment>
<dbReference type="AlphaFoldDB" id="A0AAD4KE97"/>
<keyword evidence="6" id="KW-0675">Receptor</keyword>
<comment type="caution">
    <text evidence="7">The sequence shown here is derived from an EMBL/GenBank/DDBJ whole genome shotgun (WGS) entry which is preliminary data.</text>
</comment>
<name>A0AAD4KE97_9MUSC</name>
<organism evidence="7 8">
    <name type="scientific">Drosophila rubida</name>
    <dbReference type="NCBI Taxonomy" id="30044"/>
    <lineage>
        <taxon>Eukaryota</taxon>
        <taxon>Metazoa</taxon>
        <taxon>Ecdysozoa</taxon>
        <taxon>Arthropoda</taxon>
        <taxon>Hexapoda</taxon>
        <taxon>Insecta</taxon>
        <taxon>Pterygota</taxon>
        <taxon>Neoptera</taxon>
        <taxon>Endopterygota</taxon>
        <taxon>Diptera</taxon>
        <taxon>Brachycera</taxon>
        <taxon>Muscomorpha</taxon>
        <taxon>Ephydroidea</taxon>
        <taxon>Drosophilidae</taxon>
        <taxon>Drosophila</taxon>
    </lineage>
</organism>
<feature type="transmembrane region" description="Helical" evidence="6">
    <location>
        <begin position="105"/>
        <end position="126"/>
    </location>
</feature>
<keyword evidence="8" id="KW-1185">Reference proteome</keyword>
<reference evidence="7" key="1">
    <citation type="journal article" date="2021" name="Mol. Ecol. Resour.">
        <title>Phylogenomic analyses of the genus Drosophila reveals genomic signals of climate adaptation.</title>
        <authorList>
            <person name="Li F."/>
            <person name="Rane R.V."/>
            <person name="Luria V."/>
            <person name="Xiong Z."/>
            <person name="Chen J."/>
            <person name="Li Z."/>
            <person name="Catullo R.A."/>
            <person name="Griffin P.C."/>
            <person name="Schiffer M."/>
            <person name="Pearce S."/>
            <person name="Lee S.F."/>
            <person name="McElroy K."/>
            <person name="Stocker A."/>
            <person name="Shirriffs J."/>
            <person name="Cockerell F."/>
            <person name="Coppin C."/>
            <person name="Sgro C.M."/>
            <person name="Karger A."/>
            <person name="Cain J.W."/>
            <person name="Weber J.A."/>
            <person name="Santpere G."/>
            <person name="Kirschner M.W."/>
            <person name="Hoffmann A.A."/>
            <person name="Oakeshott J.G."/>
            <person name="Zhang G."/>
        </authorList>
    </citation>
    <scope>NUCLEOTIDE SEQUENCE</scope>
    <source>
        <strain evidence="7">BGI-SZ-2011g</strain>
    </source>
</reference>
<dbReference type="GO" id="GO:0007165">
    <property type="term" value="P:signal transduction"/>
    <property type="evidence" value="ECO:0007669"/>
    <property type="project" value="UniProtKB-KW"/>
</dbReference>
<accession>A0AAD4KE97</accession>
<dbReference type="InterPro" id="IPR013604">
    <property type="entry name" value="7TM_chemorcpt"/>
</dbReference>
<keyword evidence="2 6" id="KW-1003">Cell membrane</keyword>
<feature type="transmembrane region" description="Helical" evidence="6">
    <location>
        <begin position="276"/>
        <end position="304"/>
    </location>
</feature>
<comment type="subcellular location">
    <subcellularLocation>
        <location evidence="1 6">Cell membrane</location>
        <topology evidence="1 6">Multi-pass membrane protein</topology>
    </subcellularLocation>
</comment>
<evidence type="ECO:0000313" key="7">
    <source>
        <dbReference type="EMBL" id="KAH8388472.1"/>
    </source>
</evidence>
<keyword evidence="3 6" id="KW-0812">Transmembrane</keyword>
<sequence>MQPIVTHSKLTYLCIKIYPVIMELLIVSSLYSVHRWQHKILKLLMDLLNMESIEFEPYFYKKNAQQQSLFKLLKLRIVLILPSTFILIVLIYLGNISSIYFANICLGRTVVTSVAFLLFVVIWQIWQFSLKMQISLEYLLHHPRPMPMQLQKILHIQRIFYRLIDTINELNIIFKYPIFLCIIHVVNHTCFTSYMLIRVIFGEPLIKFTSKTYICVALLNVMELFEVYSLAKLSSLANKHIETILNILRYPTLNRDSVDRCNEWFSLQLCAQNINISVFGICTIDLKLVFSIIANIILLVIYMVQSDYIFMSTV</sequence>
<comment type="function">
    <text evidence="6">Gustatory receptor which mediates acceptance or avoidance behavior, depending on its substrates.</text>
</comment>
<dbReference type="GO" id="GO:0050909">
    <property type="term" value="P:sensory perception of taste"/>
    <property type="evidence" value="ECO:0007669"/>
    <property type="project" value="InterPro"/>
</dbReference>
<keyword evidence="5 6" id="KW-0472">Membrane</keyword>
<evidence type="ECO:0000256" key="6">
    <source>
        <dbReference type="RuleBase" id="RU363108"/>
    </source>
</evidence>
<protein>
    <recommendedName>
        <fullName evidence="6">Gustatory receptor</fullName>
    </recommendedName>
</protein>
<dbReference type="EMBL" id="JAJJHW010000014">
    <property type="protein sequence ID" value="KAH8388472.1"/>
    <property type="molecule type" value="Genomic_DNA"/>
</dbReference>
<proteinExistence type="inferred from homology"/>
<gene>
    <name evidence="7" type="ORF">KR093_007456</name>
</gene>
<keyword evidence="6" id="KW-0807">Transducer</keyword>